<name>I4Z2K9_9HYPH</name>
<dbReference type="PANTHER" id="PTHR11371">
    <property type="entry name" value="DEOXYRIBONUCLEASE"/>
    <property type="match status" value="1"/>
</dbReference>
<dbReference type="AlphaFoldDB" id="I4Z2K9"/>
<dbReference type="PATRIC" id="fig|864069.3.peg.777"/>
<proteinExistence type="predicted"/>
<reference evidence="1 2" key="1">
    <citation type="submission" date="2012-02" db="EMBL/GenBank/DDBJ databases">
        <title>Improved High-Quality Draft sequence of Microvirga sp. WSM3557.</title>
        <authorList>
            <consortium name="US DOE Joint Genome Institute"/>
            <person name="Lucas S."/>
            <person name="Han J."/>
            <person name="Lapidus A."/>
            <person name="Cheng J.-F."/>
            <person name="Goodwin L."/>
            <person name="Pitluck S."/>
            <person name="Peters L."/>
            <person name="Zhang X."/>
            <person name="Detter J.C."/>
            <person name="Han C."/>
            <person name="Tapia R."/>
            <person name="Land M."/>
            <person name="Hauser L."/>
            <person name="Kyrpides N."/>
            <person name="Ivanova N."/>
            <person name="Pagani I."/>
            <person name="Brau L."/>
            <person name="Yates R."/>
            <person name="O'Hara G."/>
            <person name="Rui T."/>
            <person name="Howieson J."/>
            <person name="Reeve W."/>
            <person name="Woyke T."/>
        </authorList>
    </citation>
    <scope>NUCLEOTIDE SEQUENCE [LARGE SCALE GENOMIC DNA]</scope>
    <source>
        <strain evidence="1 2">WSM3557</strain>
    </source>
</reference>
<dbReference type="InterPro" id="IPR036691">
    <property type="entry name" value="Endo/exonu/phosph_ase_sf"/>
</dbReference>
<dbReference type="CDD" id="cd10283">
    <property type="entry name" value="MnuA_DNase1-like"/>
    <property type="match status" value="1"/>
</dbReference>
<evidence type="ECO:0000313" key="1">
    <source>
        <dbReference type="EMBL" id="EIM30451.1"/>
    </source>
</evidence>
<dbReference type="Proteomes" id="UP000003947">
    <property type="component" value="Unassembled WGS sequence"/>
</dbReference>
<dbReference type="PANTHER" id="PTHR11371:SF31">
    <property type="entry name" value="EXTRACELLULAR NUCLEASE"/>
    <property type="match status" value="1"/>
</dbReference>
<accession>I4Z2K9</accession>
<protein>
    <recommendedName>
        <fullName evidence="3">Extracellular nuclease</fullName>
    </recommendedName>
</protein>
<dbReference type="SUPFAM" id="SSF56219">
    <property type="entry name" value="DNase I-like"/>
    <property type="match status" value="1"/>
</dbReference>
<organism evidence="1 2">
    <name type="scientific">Microvirga lotononidis</name>
    <dbReference type="NCBI Taxonomy" id="864069"/>
    <lineage>
        <taxon>Bacteria</taxon>
        <taxon>Pseudomonadati</taxon>
        <taxon>Pseudomonadota</taxon>
        <taxon>Alphaproteobacteria</taxon>
        <taxon>Hyphomicrobiales</taxon>
        <taxon>Methylobacteriaceae</taxon>
        <taxon>Microvirga</taxon>
    </lineage>
</organism>
<dbReference type="EMBL" id="JH660637">
    <property type="protein sequence ID" value="EIM30451.1"/>
    <property type="molecule type" value="Genomic_DNA"/>
</dbReference>
<dbReference type="eggNOG" id="COG2374">
    <property type="taxonomic scope" value="Bacteria"/>
</dbReference>
<dbReference type="HOGENOM" id="CLU_048413_0_0_5"/>
<evidence type="ECO:0000313" key="2">
    <source>
        <dbReference type="Proteomes" id="UP000003947"/>
    </source>
</evidence>
<dbReference type="STRING" id="864069.MicloDRAFT_00007000"/>
<sequence length="355" mass="41195">MRKRLDPIRRRQRDNSLMLATWNIRDFDSNKFGFGPRLPETFYYLAEIIACFDLVAVQEVNRDLTALDRLMRILGREWDYIVTDTTEGPSGNGERMAFLYNKEKVWFRKIAGEIVLPTGQLVVSQEKVRSRTGSSEEASAGAKGKNQFARSPFLVAFQSGWFRFSLCTVHIYYGKESGPALERRIDEIQRLVHFFAERQDEDSKQEKDKFGQVENYILLGDFNVVSPEHRTMEALKSRGFTVPAQIDGDAVRRKGDHYYDQIAVRVKDPRFRVLSGGLIDIFADVFRDNEEDCDLYMSYMPSEDPEGSSDVNGISPEKLYRKWRTWQMSDHCPLWIEIETDFADDYLRRIAAPTD</sequence>
<gene>
    <name evidence="1" type="ORF">MicloDRAFT_00007000</name>
</gene>
<keyword evidence="2" id="KW-1185">Reference proteome</keyword>
<dbReference type="Gene3D" id="3.60.10.10">
    <property type="entry name" value="Endonuclease/exonuclease/phosphatase"/>
    <property type="match status" value="1"/>
</dbReference>
<evidence type="ECO:0008006" key="3">
    <source>
        <dbReference type="Google" id="ProtNLM"/>
    </source>
</evidence>